<dbReference type="OrthoDB" id="7937990at2"/>
<comment type="caution">
    <text evidence="7">The sequence shown here is derived from an EMBL/GenBank/DDBJ whole genome shotgun (WGS) entry which is preliminary data.</text>
</comment>
<evidence type="ECO:0000313" key="8">
    <source>
        <dbReference type="Proteomes" id="UP000256485"/>
    </source>
</evidence>
<dbReference type="PANTHER" id="PTHR43649:SF31">
    <property type="entry name" value="SN-GLYCEROL-3-PHOSPHATE-BINDING PERIPLASMIC PROTEIN UGPB"/>
    <property type="match status" value="1"/>
</dbReference>
<organism evidence="7 8">
    <name type="scientific">Thermasporomyces composti</name>
    <dbReference type="NCBI Taxonomy" id="696763"/>
    <lineage>
        <taxon>Bacteria</taxon>
        <taxon>Bacillati</taxon>
        <taxon>Actinomycetota</taxon>
        <taxon>Actinomycetes</taxon>
        <taxon>Propionibacteriales</taxon>
        <taxon>Nocardioidaceae</taxon>
        <taxon>Thermasporomyces</taxon>
    </lineage>
</organism>
<dbReference type="GO" id="GO:0030313">
    <property type="term" value="C:cell envelope"/>
    <property type="evidence" value="ECO:0007669"/>
    <property type="project" value="UniProtKB-SubCell"/>
</dbReference>
<evidence type="ECO:0000256" key="1">
    <source>
        <dbReference type="ARBA" id="ARBA00004196"/>
    </source>
</evidence>
<dbReference type="AlphaFoldDB" id="A0A3D9V8X2"/>
<dbReference type="Proteomes" id="UP000256485">
    <property type="component" value="Unassembled WGS sequence"/>
</dbReference>
<protein>
    <submittedName>
        <fullName evidence="7">ABC-type glycerol-3-phosphate transport system substrate-binding protein</fullName>
    </submittedName>
</protein>
<evidence type="ECO:0000256" key="6">
    <source>
        <dbReference type="SAM" id="SignalP"/>
    </source>
</evidence>
<accession>A0A3D9V8X2</accession>
<keyword evidence="8" id="KW-1185">Reference proteome</keyword>
<dbReference type="Pfam" id="PF01547">
    <property type="entry name" value="SBP_bac_1"/>
    <property type="match status" value="1"/>
</dbReference>
<feature type="region of interest" description="Disordered" evidence="5">
    <location>
        <begin position="32"/>
        <end position="52"/>
    </location>
</feature>
<dbReference type="PANTHER" id="PTHR43649">
    <property type="entry name" value="ARABINOSE-BINDING PROTEIN-RELATED"/>
    <property type="match status" value="1"/>
</dbReference>
<evidence type="ECO:0000313" key="7">
    <source>
        <dbReference type="EMBL" id="REF37929.1"/>
    </source>
</evidence>
<feature type="chain" id="PRO_5039034507" evidence="6">
    <location>
        <begin position="25"/>
        <end position="538"/>
    </location>
</feature>
<name>A0A3D9V8X2_THECX</name>
<reference evidence="7 8" key="1">
    <citation type="submission" date="2018-08" db="EMBL/GenBank/DDBJ databases">
        <title>Sequencing the genomes of 1000 actinobacteria strains.</title>
        <authorList>
            <person name="Klenk H.-P."/>
        </authorList>
    </citation>
    <scope>NUCLEOTIDE SEQUENCE [LARGE SCALE GENOMIC DNA]</scope>
    <source>
        <strain evidence="7 8">DSM 22891</strain>
    </source>
</reference>
<evidence type="ECO:0000256" key="4">
    <source>
        <dbReference type="ARBA" id="ARBA00022729"/>
    </source>
</evidence>
<gene>
    <name evidence="7" type="ORF">DFJ64_3390</name>
</gene>
<comment type="similarity">
    <text evidence="2">Belongs to the bacterial solute-binding protein 1 family.</text>
</comment>
<dbReference type="PROSITE" id="PS51257">
    <property type="entry name" value="PROKAR_LIPOPROTEIN"/>
    <property type="match status" value="1"/>
</dbReference>
<evidence type="ECO:0000256" key="3">
    <source>
        <dbReference type="ARBA" id="ARBA00022448"/>
    </source>
</evidence>
<dbReference type="PROSITE" id="PS51318">
    <property type="entry name" value="TAT"/>
    <property type="match status" value="1"/>
</dbReference>
<comment type="subcellular location">
    <subcellularLocation>
        <location evidence="1">Cell envelope</location>
    </subcellularLocation>
</comment>
<keyword evidence="4 6" id="KW-0732">Signal</keyword>
<feature type="signal peptide" evidence="6">
    <location>
        <begin position="1"/>
        <end position="24"/>
    </location>
</feature>
<dbReference type="SUPFAM" id="SSF53850">
    <property type="entry name" value="Periplasmic binding protein-like II"/>
    <property type="match status" value="1"/>
</dbReference>
<proteinExistence type="inferred from homology"/>
<evidence type="ECO:0000256" key="5">
    <source>
        <dbReference type="SAM" id="MobiDB-lite"/>
    </source>
</evidence>
<sequence>MSGSSRRAFLARFLALGASASSLAPLLAACTGDGDPGSDEPPTRRRPAGSAKKYEGRIVIATRYNPSARARQALAAAYRRHQPGVELVWMTDDYPDAASYARWLEQQLAVNNVGPDIVSGNYAPTFRRYVNLDEYRAQVNPYTGREWEKDYDFARYPEVDARGERTSIGTEAMNLLFYYNKDIFAEVGVEPPRDFNELLDVCAKLHAARRRPLALSFDPAVTTWMSSVYFDQYHDAWVDTVRAQPGDWCWDPELDGTFEYDAKDPRLHTRYTFNPQRFYQGLADHTLRFDTPAMLDLVTNLTRLVPRYATADFFTGSSPYPAFLRRQAAMLVDGAWTMCQLAQDLADPTPGRLQQLGLQEEALEPFEWDVFEFPPMRGPLVQSELRPFEGTTGTYLSVIDKGPDHTEMVMDFLMFWVSAEGYTAFLEGEAKANALTPQGPLLISGVSYDKQVEDLFAKVRSHGSIAPAYGNFWVVGAGGRSSVDLRNHFVSVLQGKFDPQDYATRLQRYVETHLEEMVKLAGLSMDDIANPARRPATV</sequence>
<dbReference type="InterPro" id="IPR050490">
    <property type="entry name" value="Bact_solute-bd_prot1"/>
</dbReference>
<dbReference type="RefSeq" id="WP_147304744.1">
    <property type="nucleotide sequence ID" value="NZ_QTUC01000001.1"/>
</dbReference>
<evidence type="ECO:0000256" key="2">
    <source>
        <dbReference type="ARBA" id="ARBA00008520"/>
    </source>
</evidence>
<dbReference type="InterPro" id="IPR006311">
    <property type="entry name" value="TAT_signal"/>
</dbReference>
<dbReference type="InterPro" id="IPR006059">
    <property type="entry name" value="SBP"/>
</dbReference>
<dbReference type="EMBL" id="QTUC01000001">
    <property type="protein sequence ID" value="REF37929.1"/>
    <property type="molecule type" value="Genomic_DNA"/>
</dbReference>
<dbReference type="Gene3D" id="3.40.190.10">
    <property type="entry name" value="Periplasmic binding protein-like II"/>
    <property type="match status" value="1"/>
</dbReference>
<keyword evidence="3" id="KW-0813">Transport</keyword>